<dbReference type="GeneID" id="94837816"/>
<keyword evidence="3" id="KW-1185">Reference proteome</keyword>
<name>A0A1J4K9M9_9EUKA</name>
<dbReference type="InterPro" id="IPR028118">
    <property type="entry name" value="Chibby_fam"/>
</dbReference>
<dbReference type="EMBL" id="MLAK01000675">
    <property type="protein sequence ID" value="OHT08169.1"/>
    <property type="molecule type" value="Genomic_DNA"/>
</dbReference>
<gene>
    <name evidence="2" type="ORF">TRFO_23374</name>
</gene>
<dbReference type="Proteomes" id="UP000179807">
    <property type="component" value="Unassembled WGS sequence"/>
</dbReference>
<organism evidence="2 3">
    <name type="scientific">Tritrichomonas foetus</name>
    <dbReference type="NCBI Taxonomy" id="1144522"/>
    <lineage>
        <taxon>Eukaryota</taxon>
        <taxon>Metamonada</taxon>
        <taxon>Parabasalia</taxon>
        <taxon>Tritrichomonadida</taxon>
        <taxon>Tritrichomonadidae</taxon>
        <taxon>Tritrichomonas</taxon>
    </lineage>
</organism>
<dbReference type="Pfam" id="PF14645">
    <property type="entry name" value="Chibby"/>
    <property type="match status" value="1"/>
</dbReference>
<dbReference type="OrthoDB" id="10454758at2759"/>
<dbReference type="VEuPathDB" id="TrichDB:TRFO_23374"/>
<reference evidence="2" key="1">
    <citation type="submission" date="2016-10" db="EMBL/GenBank/DDBJ databases">
        <authorList>
            <person name="Benchimol M."/>
            <person name="Almeida L.G."/>
            <person name="Vasconcelos A.T."/>
            <person name="Perreira-Neves A."/>
            <person name="Rosa I.A."/>
            <person name="Tasca T."/>
            <person name="Bogo M.R."/>
            <person name="de Souza W."/>
        </authorList>
    </citation>
    <scope>NUCLEOTIDE SEQUENCE [LARGE SCALE GENOMIC DNA]</scope>
    <source>
        <strain evidence="2">K</strain>
    </source>
</reference>
<sequence length="134" mass="15273">MNENDPAKLPAINRWSRPGFIKGVFGKKADEFAIARGPTDNNPITLNFGNANLIWEDGHWKNLNFNHQPQALNPSKAEIKKLQKENAELQVQCEILLHMLTVSEMSKIKAQTKLNDLKAEITRRVKTIEREGEQ</sequence>
<protein>
    <submittedName>
        <fullName evidence="2">Uncharacterized protein</fullName>
    </submittedName>
</protein>
<feature type="coiled-coil region" evidence="1">
    <location>
        <begin position="72"/>
        <end position="99"/>
    </location>
</feature>
<evidence type="ECO:0000313" key="3">
    <source>
        <dbReference type="Proteomes" id="UP000179807"/>
    </source>
</evidence>
<proteinExistence type="predicted"/>
<evidence type="ECO:0000256" key="1">
    <source>
        <dbReference type="SAM" id="Coils"/>
    </source>
</evidence>
<evidence type="ECO:0000313" key="2">
    <source>
        <dbReference type="EMBL" id="OHT08169.1"/>
    </source>
</evidence>
<dbReference type="RefSeq" id="XP_068361305.1">
    <property type="nucleotide sequence ID" value="XM_068503112.1"/>
</dbReference>
<comment type="caution">
    <text evidence="2">The sequence shown here is derived from an EMBL/GenBank/DDBJ whole genome shotgun (WGS) entry which is preliminary data.</text>
</comment>
<accession>A0A1J4K9M9</accession>
<dbReference type="AlphaFoldDB" id="A0A1J4K9M9"/>
<keyword evidence="1" id="KW-0175">Coiled coil</keyword>